<protein>
    <submittedName>
        <fullName evidence="10">Exopolysaccharide biosynthesis protein</fullName>
    </submittedName>
</protein>
<evidence type="ECO:0000256" key="2">
    <source>
        <dbReference type="ARBA" id="ARBA00006464"/>
    </source>
</evidence>
<evidence type="ECO:0000256" key="1">
    <source>
        <dbReference type="ARBA" id="ARBA00004236"/>
    </source>
</evidence>
<keyword evidence="4" id="KW-0808">Transferase</keyword>
<dbReference type="InParanoid" id="A0A0U5EQX6"/>
<sequence>MEDIDNLPQRPIIPLHSHLDYKIKHVPFKRAFDIFFSLTCLILGSPFFLLIALFVLLTSPGKIVYSHERIGRGGKPFLCYKFRTMYKDADQRLKDILNANPEWRKEWERSYKLKKDPRITPFGSFLRKTSLDELPQFWNVLKGDLSVVGPRPVVKAEVEKYLGVKAYKILSIRPGLTGPWQVSGRSDITCYQTRVQLDEYYVDHHSILLDLKLIAKTIPAMLFSKGAY</sequence>
<proteinExistence type="inferred from homology"/>
<evidence type="ECO:0000259" key="9">
    <source>
        <dbReference type="Pfam" id="PF02397"/>
    </source>
</evidence>
<organism evidence="10 11">
    <name type="scientific">Candidatus Protochlamydia naegleriophila</name>
    <dbReference type="NCBI Taxonomy" id="389348"/>
    <lineage>
        <taxon>Bacteria</taxon>
        <taxon>Pseudomonadati</taxon>
        <taxon>Chlamydiota</taxon>
        <taxon>Chlamydiia</taxon>
        <taxon>Parachlamydiales</taxon>
        <taxon>Parachlamydiaceae</taxon>
        <taxon>Candidatus Protochlamydia</taxon>
    </lineage>
</organism>
<gene>
    <name evidence="10" type="ORF">PNK_0938</name>
</gene>
<evidence type="ECO:0000256" key="6">
    <source>
        <dbReference type="ARBA" id="ARBA00022989"/>
    </source>
</evidence>
<feature type="domain" description="Bacterial sugar transferase" evidence="9">
    <location>
        <begin position="29"/>
        <end position="222"/>
    </location>
</feature>
<comment type="similarity">
    <text evidence="2">Belongs to the bacterial sugar transferase family.</text>
</comment>
<evidence type="ECO:0000313" key="11">
    <source>
        <dbReference type="Proteomes" id="UP000069902"/>
    </source>
</evidence>
<keyword evidence="7 8" id="KW-0472">Membrane</keyword>
<evidence type="ECO:0000256" key="7">
    <source>
        <dbReference type="ARBA" id="ARBA00023136"/>
    </source>
</evidence>
<reference evidence="11" key="1">
    <citation type="submission" date="2015-09" db="EMBL/GenBank/DDBJ databases">
        <authorList>
            <person name="Bertelli C."/>
        </authorList>
    </citation>
    <scope>NUCLEOTIDE SEQUENCE [LARGE SCALE GENOMIC DNA]</scope>
    <source>
        <strain evidence="11">KNic</strain>
    </source>
</reference>
<dbReference type="PANTHER" id="PTHR30576:SF4">
    <property type="entry name" value="UNDECAPRENYL-PHOSPHATE GALACTOSE PHOSPHOTRANSFERASE"/>
    <property type="match status" value="1"/>
</dbReference>
<evidence type="ECO:0000256" key="3">
    <source>
        <dbReference type="ARBA" id="ARBA00022475"/>
    </source>
</evidence>
<dbReference type="InterPro" id="IPR003362">
    <property type="entry name" value="Bact_transf"/>
</dbReference>
<dbReference type="PATRIC" id="fig|389348.3.peg.1030"/>
<dbReference type="GO" id="GO:0005886">
    <property type="term" value="C:plasma membrane"/>
    <property type="evidence" value="ECO:0007669"/>
    <property type="project" value="UniProtKB-SubCell"/>
</dbReference>
<comment type="subcellular location">
    <subcellularLocation>
        <location evidence="1">Cell membrane</location>
    </subcellularLocation>
</comment>
<dbReference type="GO" id="GO:0016780">
    <property type="term" value="F:phosphotransferase activity, for other substituted phosphate groups"/>
    <property type="evidence" value="ECO:0007669"/>
    <property type="project" value="TreeGrafter"/>
</dbReference>
<evidence type="ECO:0000256" key="8">
    <source>
        <dbReference type="SAM" id="Phobius"/>
    </source>
</evidence>
<name>A0A0U5EQX6_9BACT</name>
<keyword evidence="11" id="KW-1185">Reference proteome</keyword>
<feature type="transmembrane region" description="Helical" evidence="8">
    <location>
        <begin position="34"/>
        <end position="57"/>
    </location>
</feature>
<dbReference type="RefSeq" id="WP_051981935.1">
    <property type="nucleotide sequence ID" value="NZ_LN879502.1"/>
</dbReference>
<dbReference type="EMBL" id="LN879502">
    <property type="protein sequence ID" value="CUI16563.1"/>
    <property type="molecule type" value="Genomic_DNA"/>
</dbReference>
<evidence type="ECO:0000256" key="4">
    <source>
        <dbReference type="ARBA" id="ARBA00022679"/>
    </source>
</evidence>
<dbReference type="AlphaFoldDB" id="A0A0U5EQX6"/>
<keyword evidence="6 8" id="KW-1133">Transmembrane helix</keyword>
<keyword evidence="5 8" id="KW-0812">Transmembrane</keyword>
<dbReference type="Proteomes" id="UP000069902">
    <property type="component" value="Chromosome cPNK"/>
</dbReference>
<dbReference type="STRING" id="389348.PNK_0938"/>
<accession>A0A0U5EQX6</accession>
<evidence type="ECO:0000256" key="5">
    <source>
        <dbReference type="ARBA" id="ARBA00022692"/>
    </source>
</evidence>
<keyword evidence="3" id="KW-1003">Cell membrane</keyword>
<dbReference type="KEGG" id="pnl:PNK_0938"/>
<dbReference type="PANTHER" id="PTHR30576">
    <property type="entry name" value="COLANIC BIOSYNTHESIS UDP-GLUCOSE LIPID CARRIER TRANSFERASE"/>
    <property type="match status" value="1"/>
</dbReference>
<evidence type="ECO:0000313" key="10">
    <source>
        <dbReference type="EMBL" id="CUI16563.1"/>
    </source>
</evidence>
<dbReference type="Pfam" id="PF02397">
    <property type="entry name" value="Bac_transf"/>
    <property type="match status" value="1"/>
</dbReference>